<accession>A0AAV7HYA4</accession>
<sequence>MKQDSLLKTKEQNRGTQCWETGLQGRHIKIQQFIIQFMTSYQRTTSGIKSKGLILPSPPWSPTTHRLSLFVLFHPPLNRQQEDCVRYRVLKLTAGVPCETIVKEDMRREDLVGPRGISGCFRATKPVSEQRTEERGWKEKESLR</sequence>
<reference evidence="2 3" key="1">
    <citation type="journal article" date="2021" name="J. Hered.">
        <title>A chromosome-level genome assembly of the parasitoid wasp, Cotesia glomerata (Hymenoptera: Braconidae).</title>
        <authorList>
            <person name="Pinto B.J."/>
            <person name="Weis J.J."/>
            <person name="Gamble T."/>
            <person name="Ode P.J."/>
            <person name="Paul R."/>
            <person name="Zaspel J.M."/>
        </authorList>
    </citation>
    <scope>NUCLEOTIDE SEQUENCE [LARGE SCALE GENOMIC DNA]</scope>
    <source>
        <strain evidence="2">CgM1</strain>
    </source>
</reference>
<protein>
    <submittedName>
        <fullName evidence="2">Uncharacterized protein</fullName>
    </submittedName>
</protein>
<proteinExistence type="predicted"/>
<feature type="region of interest" description="Disordered" evidence="1">
    <location>
        <begin position="125"/>
        <end position="144"/>
    </location>
</feature>
<organism evidence="2 3">
    <name type="scientific">Cotesia glomerata</name>
    <name type="common">Lepidopteran parasitic wasp</name>
    <name type="synonym">Apanteles glomeratus</name>
    <dbReference type="NCBI Taxonomy" id="32391"/>
    <lineage>
        <taxon>Eukaryota</taxon>
        <taxon>Metazoa</taxon>
        <taxon>Ecdysozoa</taxon>
        <taxon>Arthropoda</taxon>
        <taxon>Hexapoda</taxon>
        <taxon>Insecta</taxon>
        <taxon>Pterygota</taxon>
        <taxon>Neoptera</taxon>
        <taxon>Endopterygota</taxon>
        <taxon>Hymenoptera</taxon>
        <taxon>Apocrita</taxon>
        <taxon>Ichneumonoidea</taxon>
        <taxon>Braconidae</taxon>
        <taxon>Microgastrinae</taxon>
        <taxon>Cotesia</taxon>
    </lineage>
</organism>
<dbReference type="Proteomes" id="UP000826195">
    <property type="component" value="Unassembled WGS sequence"/>
</dbReference>
<gene>
    <name evidence="2" type="ORF">KQX54_016448</name>
</gene>
<evidence type="ECO:0000256" key="1">
    <source>
        <dbReference type="SAM" id="MobiDB-lite"/>
    </source>
</evidence>
<evidence type="ECO:0000313" key="3">
    <source>
        <dbReference type="Proteomes" id="UP000826195"/>
    </source>
</evidence>
<feature type="compositionally biased region" description="Basic and acidic residues" evidence="1">
    <location>
        <begin position="128"/>
        <end position="144"/>
    </location>
</feature>
<keyword evidence="3" id="KW-1185">Reference proteome</keyword>
<dbReference type="AlphaFoldDB" id="A0AAV7HYA4"/>
<comment type="caution">
    <text evidence="2">The sequence shown here is derived from an EMBL/GenBank/DDBJ whole genome shotgun (WGS) entry which is preliminary data.</text>
</comment>
<name>A0AAV7HYA4_COTGL</name>
<dbReference type="EMBL" id="JAHXZJ010002982">
    <property type="protein sequence ID" value="KAH0535441.1"/>
    <property type="molecule type" value="Genomic_DNA"/>
</dbReference>
<evidence type="ECO:0000313" key="2">
    <source>
        <dbReference type="EMBL" id="KAH0535441.1"/>
    </source>
</evidence>